<sequence length="182" mass="20387">MECLQRLQKFDEALTSLETALAPILEVGFDDHLKRTALELVQVDVMTMFVLNSLGWCLTAQQGKDPKDSVQLADELKRTKQYVDRVKSIELRKSAPGLNRRVAKAFVRNALWEVPGKRAKLDDSFETELGQTASDHESLDAEEGELEPDMEDVDDSPYVVANVKFEDEPEPPPAKVKTGRGT</sequence>
<proteinExistence type="inferred from homology"/>
<keyword evidence="4" id="KW-1185">Reference proteome</keyword>
<dbReference type="GO" id="GO:0003677">
    <property type="term" value="F:DNA binding"/>
    <property type="evidence" value="ECO:0007669"/>
    <property type="project" value="UniProtKB-KW"/>
</dbReference>
<dbReference type="Proteomes" id="UP001176961">
    <property type="component" value="Unassembled WGS sequence"/>
</dbReference>
<name>A0AA36GKL4_CYLNA</name>
<feature type="region of interest" description="Disordered" evidence="2">
    <location>
        <begin position="128"/>
        <end position="155"/>
    </location>
</feature>
<comment type="function">
    <text evidence="1">Plays a role in the recruitment of the exosome to pre-rRNA to mediate the 3'-5' end processing of the 5.8S rRNA.</text>
</comment>
<gene>
    <name evidence="3" type="ORF">CYNAS_LOCUS5035</name>
</gene>
<dbReference type="PANTHER" id="PTHR15341">
    <property type="entry name" value="SUN-COR STEROID HORMONE RECEPTOR CO-REPRESSOR"/>
    <property type="match status" value="1"/>
</dbReference>
<dbReference type="PANTHER" id="PTHR15341:SF3">
    <property type="entry name" value="NUCLEAR NUCLEIC ACID-BINDING PROTEIN C1D"/>
    <property type="match status" value="1"/>
</dbReference>
<dbReference type="GO" id="GO:0005730">
    <property type="term" value="C:nucleolus"/>
    <property type="evidence" value="ECO:0007669"/>
    <property type="project" value="UniProtKB-SubCell"/>
</dbReference>
<keyword evidence="1" id="KW-0238">DNA-binding</keyword>
<feature type="compositionally biased region" description="Acidic residues" evidence="2">
    <location>
        <begin position="140"/>
        <end position="155"/>
    </location>
</feature>
<keyword evidence="1" id="KW-0539">Nucleus</keyword>
<dbReference type="GO" id="GO:0010468">
    <property type="term" value="P:regulation of gene expression"/>
    <property type="evidence" value="ECO:0007669"/>
    <property type="project" value="TreeGrafter"/>
</dbReference>
<keyword evidence="1" id="KW-0694">RNA-binding</keyword>
<dbReference type="GO" id="GO:0000178">
    <property type="term" value="C:exosome (RNase complex)"/>
    <property type="evidence" value="ECO:0007669"/>
    <property type="project" value="TreeGrafter"/>
</dbReference>
<keyword evidence="1" id="KW-0698">rRNA processing</keyword>
<dbReference type="GO" id="GO:0005737">
    <property type="term" value="C:cytoplasm"/>
    <property type="evidence" value="ECO:0007669"/>
    <property type="project" value="UniProtKB-SubCell"/>
</dbReference>
<organism evidence="3 4">
    <name type="scientific">Cylicocyclus nassatus</name>
    <name type="common">Nematode worm</name>
    <dbReference type="NCBI Taxonomy" id="53992"/>
    <lineage>
        <taxon>Eukaryota</taxon>
        <taxon>Metazoa</taxon>
        <taxon>Ecdysozoa</taxon>
        <taxon>Nematoda</taxon>
        <taxon>Chromadorea</taxon>
        <taxon>Rhabditida</taxon>
        <taxon>Rhabditina</taxon>
        <taxon>Rhabditomorpha</taxon>
        <taxon>Strongyloidea</taxon>
        <taxon>Strongylidae</taxon>
        <taxon>Cylicocyclus</taxon>
    </lineage>
</organism>
<keyword evidence="1" id="KW-0963">Cytoplasm</keyword>
<dbReference type="GO" id="GO:0000460">
    <property type="term" value="P:maturation of 5.8S rRNA"/>
    <property type="evidence" value="ECO:0007669"/>
    <property type="project" value="TreeGrafter"/>
</dbReference>
<reference evidence="3" key="1">
    <citation type="submission" date="2023-07" db="EMBL/GenBank/DDBJ databases">
        <authorList>
            <consortium name="CYATHOMIX"/>
        </authorList>
    </citation>
    <scope>NUCLEOTIDE SEQUENCE</scope>
    <source>
        <strain evidence="3">N/A</strain>
    </source>
</reference>
<feature type="region of interest" description="Disordered" evidence="2">
    <location>
        <begin position="163"/>
        <end position="182"/>
    </location>
</feature>
<comment type="caution">
    <text evidence="3">The sequence shown here is derived from an EMBL/GenBank/DDBJ whole genome shotgun (WGS) entry which is preliminary data.</text>
</comment>
<evidence type="ECO:0000256" key="1">
    <source>
        <dbReference type="RuleBase" id="RU368003"/>
    </source>
</evidence>
<dbReference type="GO" id="GO:0003723">
    <property type="term" value="F:RNA binding"/>
    <property type="evidence" value="ECO:0007669"/>
    <property type="project" value="UniProtKB-UniRule"/>
</dbReference>
<comment type="subunit">
    <text evidence="1">Monomer and homodimer.</text>
</comment>
<comment type="subcellular location">
    <subcellularLocation>
        <location evidence="1">Cytoplasm</location>
    </subcellularLocation>
    <subcellularLocation>
        <location evidence="1">Nucleus</location>
        <location evidence="1">Nucleolus</location>
    </subcellularLocation>
    <subcellularLocation>
        <location evidence="1">Nucleus</location>
    </subcellularLocation>
</comment>
<dbReference type="EMBL" id="CATQJL010000112">
    <property type="protein sequence ID" value="CAJ0593052.1"/>
    <property type="molecule type" value="Genomic_DNA"/>
</dbReference>
<dbReference type="AlphaFoldDB" id="A0AA36GKL4"/>
<comment type="similarity">
    <text evidence="1">Belongs to the C1D family.</text>
</comment>
<dbReference type="InterPro" id="IPR011082">
    <property type="entry name" value="Exosome-assoc_fac/DNA_repair"/>
</dbReference>
<evidence type="ECO:0000256" key="2">
    <source>
        <dbReference type="SAM" id="MobiDB-lite"/>
    </source>
</evidence>
<accession>A0AA36GKL4</accession>
<evidence type="ECO:0000313" key="3">
    <source>
        <dbReference type="EMBL" id="CAJ0593052.1"/>
    </source>
</evidence>
<evidence type="ECO:0000313" key="4">
    <source>
        <dbReference type="Proteomes" id="UP001176961"/>
    </source>
</evidence>
<protein>
    <recommendedName>
        <fullName evidence="1">Nuclear nucleic acid-binding protein C1D</fullName>
    </recommendedName>
</protein>